<dbReference type="SFLD" id="SFLDG01136">
    <property type="entry name" value="C1.6:_Phosphoserine_Phosphatas"/>
    <property type="match status" value="1"/>
</dbReference>
<evidence type="ECO:0000256" key="5">
    <source>
        <dbReference type="ARBA" id="ARBA00013066"/>
    </source>
</evidence>
<dbReference type="Gene3D" id="3.40.50.1000">
    <property type="entry name" value="HAD superfamily/HAD-like"/>
    <property type="match status" value="1"/>
</dbReference>
<evidence type="ECO:0000256" key="10">
    <source>
        <dbReference type="ARBA" id="ARBA00022985"/>
    </source>
</evidence>
<accession>A0ABV4U8C7</accession>
<dbReference type="EMBL" id="JBGUBD010000012">
    <property type="protein sequence ID" value="MFA9479865.1"/>
    <property type="molecule type" value="Genomic_DNA"/>
</dbReference>
<organism evidence="12 13">
    <name type="scientific">Natronomicrosphaera hydrolytica</name>
    <dbReference type="NCBI Taxonomy" id="3242702"/>
    <lineage>
        <taxon>Bacteria</taxon>
        <taxon>Pseudomonadati</taxon>
        <taxon>Planctomycetota</taxon>
        <taxon>Phycisphaerae</taxon>
        <taxon>Phycisphaerales</taxon>
        <taxon>Phycisphaeraceae</taxon>
        <taxon>Natronomicrosphaera</taxon>
    </lineage>
</organism>
<dbReference type="SUPFAM" id="SSF56784">
    <property type="entry name" value="HAD-like"/>
    <property type="match status" value="1"/>
</dbReference>
<dbReference type="Pfam" id="PF08282">
    <property type="entry name" value="Hydrolase_3"/>
    <property type="match status" value="1"/>
</dbReference>
<dbReference type="InterPro" id="IPR006549">
    <property type="entry name" value="HAD-SF_hydro_IIIA"/>
</dbReference>
<proteinExistence type="inferred from homology"/>
<reference evidence="12 13" key="1">
    <citation type="submission" date="2024-08" db="EMBL/GenBank/DDBJ databases">
        <title>Whole-genome sequencing of halo(alkali)philic microorganisms from hypersaline lakes.</title>
        <authorList>
            <person name="Sorokin D.Y."/>
            <person name="Merkel A.Y."/>
            <person name="Messina E."/>
            <person name="Yakimov M."/>
        </authorList>
    </citation>
    <scope>NUCLEOTIDE SEQUENCE [LARGE SCALE GENOMIC DNA]</scope>
    <source>
        <strain evidence="12 13">AB-hyl4</strain>
    </source>
</reference>
<keyword evidence="13" id="KW-1185">Reference proteome</keyword>
<evidence type="ECO:0000256" key="4">
    <source>
        <dbReference type="ARBA" id="ARBA00011881"/>
    </source>
</evidence>
<comment type="similarity">
    <text evidence="3">Belongs to the KdsC family.</text>
</comment>
<evidence type="ECO:0000313" key="12">
    <source>
        <dbReference type="EMBL" id="MFA9479865.1"/>
    </source>
</evidence>
<protein>
    <recommendedName>
        <fullName evidence="6">3-deoxy-D-manno-octulosonate 8-phosphate phosphatase KdsC</fullName>
        <ecNumber evidence="5">3.1.3.45</ecNumber>
    </recommendedName>
    <alternativeName>
        <fullName evidence="11">KDO 8-P phosphatase</fullName>
    </alternativeName>
</protein>
<gene>
    <name evidence="12" type="ORF">ACERK3_16400</name>
</gene>
<dbReference type="SFLD" id="SFLDG01138">
    <property type="entry name" value="C1.6.2:_Deoxy-d-mannose-octulo"/>
    <property type="match status" value="1"/>
</dbReference>
<dbReference type="InterPro" id="IPR050793">
    <property type="entry name" value="CMP-NeuNAc_synthase"/>
</dbReference>
<evidence type="ECO:0000256" key="6">
    <source>
        <dbReference type="ARBA" id="ARBA00020092"/>
    </source>
</evidence>
<comment type="subunit">
    <text evidence="4">Homotetramer.</text>
</comment>
<keyword evidence="7" id="KW-0479">Metal-binding</keyword>
<evidence type="ECO:0000256" key="11">
    <source>
        <dbReference type="ARBA" id="ARBA00031051"/>
    </source>
</evidence>
<evidence type="ECO:0000256" key="8">
    <source>
        <dbReference type="ARBA" id="ARBA00022801"/>
    </source>
</evidence>
<keyword evidence="9" id="KW-0460">Magnesium</keyword>
<dbReference type="InterPro" id="IPR036412">
    <property type="entry name" value="HAD-like_sf"/>
</dbReference>
<comment type="caution">
    <text evidence="12">The sequence shown here is derived from an EMBL/GenBank/DDBJ whole genome shotgun (WGS) entry which is preliminary data.</text>
</comment>
<name>A0ABV4U8C7_9BACT</name>
<comment type="cofactor">
    <cofactor evidence="2">
        <name>Mg(2+)</name>
        <dbReference type="ChEBI" id="CHEBI:18420"/>
    </cofactor>
</comment>
<evidence type="ECO:0000256" key="3">
    <source>
        <dbReference type="ARBA" id="ARBA00005893"/>
    </source>
</evidence>
<evidence type="ECO:0000256" key="2">
    <source>
        <dbReference type="ARBA" id="ARBA00001946"/>
    </source>
</evidence>
<dbReference type="NCBIfam" id="TIGR01670">
    <property type="entry name" value="KdsC-phosphatas"/>
    <property type="match status" value="1"/>
</dbReference>
<dbReference type="CDD" id="cd01630">
    <property type="entry name" value="HAD_KDO-like"/>
    <property type="match status" value="1"/>
</dbReference>
<keyword evidence="10" id="KW-0448">Lipopolysaccharide biosynthesis</keyword>
<dbReference type="SFLD" id="SFLDS00003">
    <property type="entry name" value="Haloacid_Dehalogenase"/>
    <property type="match status" value="1"/>
</dbReference>
<dbReference type="RefSeq" id="WP_425346788.1">
    <property type="nucleotide sequence ID" value="NZ_JBGUBD010000012.1"/>
</dbReference>
<dbReference type="InterPro" id="IPR023214">
    <property type="entry name" value="HAD_sf"/>
</dbReference>
<dbReference type="PIRSF" id="PIRSF006118">
    <property type="entry name" value="KDO8-P_Ptase"/>
    <property type="match status" value="1"/>
</dbReference>
<dbReference type="InterPro" id="IPR010023">
    <property type="entry name" value="KdsC_fam"/>
</dbReference>
<dbReference type="PANTHER" id="PTHR21485:SF6">
    <property type="entry name" value="N-ACYLNEURAMINATE CYTIDYLYLTRANSFERASE-RELATED"/>
    <property type="match status" value="1"/>
</dbReference>
<dbReference type="PANTHER" id="PTHR21485">
    <property type="entry name" value="HAD SUPERFAMILY MEMBERS CMAS AND KDSC"/>
    <property type="match status" value="1"/>
</dbReference>
<evidence type="ECO:0000256" key="9">
    <source>
        <dbReference type="ARBA" id="ARBA00022842"/>
    </source>
</evidence>
<sequence>MTLPDPTANIDHLKLLVLDVDGVLTDGSITLTEQGHEIKRFHVRDGLGIKLLRDNGIDVAILSSRASRAVTLRMQEIGITHVLQGVADKAAGLATLLNDINIPAAEAAYMGDDLQDLPAMRKCAYRMTVADASKPVRDAADYVTFTQGGHGAVREAAEHLLRSQNKWRTALAPYTND</sequence>
<keyword evidence="8" id="KW-0378">Hydrolase</keyword>
<evidence type="ECO:0000256" key="7">
    <source>
        <dbReference type="ARBA" id="ARBA00022723"/>
    </source>
</evidence>
<dbReference type="NCBIfam" id="TIGR01662">
    <property type="entry name" value="HAD-SF-IIIA"/>
    <property type="match status" value="1"/>
</dbReference>
<comment type="catalytic activity">
    <reaction evidence="1">
        <text>3-deoxy-alpha-D-manno-2-octulosonate-8-phosphate + H2O = 3-deoxy-alpha-D-manno-oct-2-ulosonate + phosphate</text>
        <dbReference type="Rhea" id="RHEA:11500"/>
        <dbReference type="ChEBI" id="CHEBI:15377"/>
        <dbReference type="ChEBI" id="CHEBI:43474"/>
        <dbReference type="ChEBI" id="CHEBI:85985"/>
        <dbReference type="ChEBI" id="CHEBI:85986"/>
        <dbReference type="EC" id="3.1.3.45"/>
    </reaction>
</comment>
<evidence type="ECO:0000256" key="1">
    <source>
        <dbReference type="ARBA" id="ARBA00000898"/>
    </source>
</evidence>
<dbReference type="EC" id="3.1.3.45" evidence="5"/>
<evidence type="ECO:0000313" key="13">
    <source>
        <dbReference type="Proteomes" id="UP001575105"/>
    </source>
</evidence>
<dbReference type="Proteomes" id="UP001575105">
    <property type="component" value="Unassembled WGS sequence"/>
</dbReference>